<dbReference type="AlphaFoldDB" id="A0A7H9B617"/>
<dbReference type="InterPro" id="IPR001394">
    <property type="entry name" value="Peptidase_C19_UCH"/>
</dbReference>
<dbReference type="PANTHER" id="PTHR21646">
    <property type="entry name" value="UBIQUITIN CARBOXYL-TERMINAL HYDROLASE"/>
    <property type="match status" value="1"/>
</dbReference>
<dbReference type="InterPro" id="IPR028889">
    <property type="entry name" value="USP"/>
</dbReference>
<comment type="catalytic activity">
    <reaction evidence="1">
        <text>Thiol-dependent hydrolysis of ester, thioester, amide, peptide and isopeptide bonds formed by the C-terminal Gly of ubiquitin (a 76-residue protein attached to proteins as an intracellular targeting signal).</text>
        <dbReference type="EC" id="3.4.19.12"/>
    </reaction>
</comment>
<dbReference type="SUPFAM" id="SSF52821">
    <property type="entry name" value="Rhodanese/Cell cycle control phosphatase"/>
    <property type="match status" value="1"/>
</dbReference>
<dbReference type="PANTHER" id="PTHR21646:SF24">
    <property type="entry name" value="UBIQUITIN CARBOXYL-TERMINAL HYDROLASE"/>
    <property type="match status" value="1"/>
</dbReference>
<evidence type="ECO:0000256" key="5">
    <source>
        <dbReference type="ARBA" id="ARBA00022786"/>
    </source>
</evidence>
<dbReference type="InterPro" id="IPR036873">
    <property type="entry name" value="Rhodanese-like_dom_sf"/>
</dbReference>
<dbReference type="GO" id="GO:0016579">
    <property type="term" value="P:protein deubiquitination"/>
    <property type="evidence" value="ECO:0007669"/>
    <property type="project" value="InterPro"/>
</dbReference>
<keyword evidence="5" id="KW-0833">Ubl conjugation pathway</keyword>
<feature type="domain" description="USP" evidence="10">
    <location>
        <begin position="619"/>
        <end position="1032"/>
    </location>
</feature>
<keyword evidence="4" id="KW-0645">Protease</keyword>
<organism evidence="11 12">
    <name type="scientific">Zygotorulaspora mrakii</name>
    <name type="common">Zygosaccharomyces mrakii</name>
    <dbReference type="NCBI Taxonomy" id="42260"/>
    <lineage>
        <taxon>Eukaryota</taxon>
        <taxon>Fungi</taxon>
        <taxon>Dikarya</taxon>
        <taxon>Ascomycota</taxon>
        <taxon>Saccharomycotina</taxon>
        <taxon>Saccharomycetes</taxon>
        <taxon>Saccharomycetales</taxon>
        <taxon>Saccharomycetaceae</taxon>
        <taxon>Zygotorulaspora</taxon>
    </lineage>
</organism>
<keyword evidence="7" id="KW-0788">Thiol protease</keyword>
<dbReference type="Proteomes" id="UP000509704">
    <property type="component" value="Chromosome 6"/>
</dbReference>
<feature type="transmembrane region" description="Helical" evidence="9">
    <location>
        <begin position="69"/>
        <end position="88"/>
    </location>
</feature>
<reference evidence="11 12" key="1">
    <citation type="submission" date="2020-07" db="EMBL/GenBank/DDBJ databases">
        <title>The yeast mating-type switching endonuclease HO is a domesticated member of an unorthodox homing genetic element family.</title>
        <authorList>
            <person name="Coughlan A.Y."/>
            <person name="Lombardi L."/>
            <person name="Braun-Galleani S."/>
            <person name="Martos A.R."/>
            <person name="Galeote V."/>
            <person name="Bigey F."/>
            <person name="Dequin S."/>
            <person name="Byrne K.P."/>
            <person name="Wolfe K.H."/>
        </authorList>
    </citation>
    <scope>NUCLEOTIDE SEQUENCE [LARGE SCALE GENOMIC DNA]</scope>
    <source>
        <strain evidence="11 12">NRRL Y-6702</strain>
    </source>
</reference>
<comment type="similarity">
    <text evidence="2">Belongs to the peptidase C19 family.</text>
</comment>
<feature type="region of interest" description="Disordered" evidence="8">
    <location>
        <begin position="874"/>
        <end position="898"/>
    </location>
</feature>
<feature type="region of interest" description="Disordered" evidence="8">
    <location>
        <begin position="167"/>
        <end position="194"/>
    </location>
</feature>
<keyword evidence="9" id="KW-0472">Membrane</keyword>
<dbReference type="OrthoDB" id="292964at2759"/>
<dbReference type="InterPro" id="IPR018200">
    <property type="entry name" value="USP_CS"/>
</dbReference>
<evidence type="ECO:0000256" key="1">
    <source>
        <dbReference type="ARBA" id="ARBA00000707"/>
    </source>
</evidence>
<name>A0A7H9B617_ZYGMR</name>
<dbReference type="EMBL" id="CP058609">
    <property type="protein sequence ID" value="QLG74101.1"/>
    <property type="molecule type" value="Genomic_DNA"/>
</dbReference>
<dbReference type="GeneID" id="59237859"/>
<dbReference type="InterPro" id="IPR050185">
    <property type="entry name" value="Ub_carboxyl-term_hydrolase"/>
</dbReference>
<dbReference type="KEGG" id="zmk:HG535_0F06130"/>
<keyword evidence="9" id="KW-1133">Transmembrane helix</keyword>
<feature type="compositionally biased region" description="Pro residues" evidence="8">
    <location>
        <begin position="509"/>
        <end position="519"/>
    </location>
</feature>
<protein>
    <recommendedName>
        <fullName evidence="3">ubiquitinyl hydrolase 1</fullName>
        <ecNumber evidence="3">3.4.19.12</ecNumber>
    </recommendedName>
</protein>
<keyword evidence="9" id="KW-0812">Transmembrane</keyword>
<evidence type="ECO:0000256" key="4">
    <source>
        <dbReference type="ARBA" id="ARBA00022670"/>
    </source>
</evidence>
<evidence type="ECO:0000313" key="11">
    <source>
        <dbReference type="EMBL" id="QLG74101.1"/>
    </source>
</evidence>
<dbReference type="RefSeq" id="XP_037145826.1">
    <property type="nucleotide sequence ID" value="XM_037289931.1"/>
</dbReference>
<evidence type="ECO:0000259" key="10">
    <source>
        <dbReference type="PROSITE" id="PS50235"/>
    </source>
</evidence>
<dbReference type="InterPro" id="IPR038765">
    <property type="entry name" value="Papain-like_cys_pep_sf"/>
</dbReference>
<feature type="compositionally biased region" description="Low complexity" evidence="8">
    <location>
        <begin position="875"/>
        <end position="893"/>
    </location>
</feature>
<dbReference type="Gene3D" id="3.40.250.10">
    <property type="entry name" value="Rhodanese-like domain"/>
    <property type="match status" value="1"/>
</dbReference>
<evidence type="ECO:0000256" key="3">
    <source>
        <dbReference type="ARBA" id="ARBA00012759"/>
    </source>
</evidence>
<keyword evidence="12" id="KW-1185">Reference proteome</keyword>
<evidence type="ECO:0000256" key="9">
    <source>
        <dbReference type="SAM" id="Phobius"/>
    </source>
</evidence>
<dbReference type="Gene3D" id="3.90.70.10">
    <property type="entry name" value="Cysteine proteinases"/>
    <property type="match status" value="1"/>
</dbReference>
<sequence length="1034" mass="118710">MSSKQDNELSFTPEYSSQLLRCIEGVYDEDIKHYYTHLKLEKLIDLLEHTEYLFESYTKFLHDRKDQDALTVFIIGCFYLYLIMPQSIQFQTRNKSYSIYNELKKMYENQVNMTNVLLMVKDEVDSILEGNARELNEVERRITRKRAYSVPDQHLAAHLTNLALTEQAPPLPDTSAGTVNDTGEESYSGKSWNSSYIEDNEDSPVWTAPSLEPNDQLKLALDTNVVYPSEFGDAPANVVDLVKVSTLKNNPKVSGRGRQGSMPIKQTVYPIYEDRSLGSKIEEHGPVVENNIWESNVDRLNTHRKDSYHSVYMFDEDLEADNPLHVSSNGYIDNLQRLQKQSIITAPELFSILSSPEQRSRLLLIDLRISKRSRVNHIVAPNTIKIDPKNLWDPPTKVPLSDPSALDNLIPDRIFTERSSFDYIVYYTDMKTYMNTGYDYLFTLFYLLTTSQNVTLKTSPTYLLGGWEKWKKVLNKYSSEYNINMDDYMYRPYGEAQNNHLASAHKQVPAPPSWNPPEVPMRIRKRPPPPPPISNPNTTNVPPPVPPKISIEQSVTPQVGETIADVAEALHVAKPASDTLHTRPDRHNISQERATKLERSFSIPTIEKSPNTYVALSITGLRNLGNTCYINSMLQCLFATPLFRDMFLSSKYENFFNPKFKNEPRLSKSFNDLFKKMYINGGCSVVPTAFLKNVNYLRPDMRIPDDQQDTQEFLMVVLDRLHDELSNQVEVAGEYPDLLLYDENKLEVKNDEYRNWFEKTVIGNGLSPIDHIFQGQMENVLDCQRCGNTSQSYSTFYILSLAIPKPSTSTFSRSKRVKLEDCINLFTSDEVLSGENAWDCPKCGSSINDHGHLESKKSKKKKWAELPNSGHSKSKFFSLNSKSSRSKSPFGRFTPKSTSENWKSKKLLTVKTMNFITLPPVLVIHLSRFYYDLTKKNNTIITYPLVLNIVPKNNQVVKYRLYAVVNHSGNLISGHYTSLVNKDPRHNLHKDGQKWYYFDDEVVKEERNHGNLDEGIIKVSSSDVYVIFYERINT</sequence>
<dbReference type="EC" id="3.4.19.12" evidence="3"/>
<evidence type="ECO:0000256" key="7">
    <source>
        <dbReference type="ARBA" id="ARBA00022807"/>
    </source>
</evidence>
<evidence type="ECO:0000256" key="6">
    <source>
        <dbReference type="ARBA" id="ARBA00022801"/>
    </source>
</evidence>
<evidence type="ECO:0000256" key="2">
    <source>
        <dbReference type="ARBA" id="ARBA00009085"/>
    </source>
</evidence>
<gene>
    <name evidence="11" type="ORF">HG535_0F06130</name>
</gene>
<dbReference type="PROSITE" id="PS00973">
    <property type="entry name" value="USP_2"/>
    <property type="match status" value="1"/>
</dbReference>
<dbReference type="Pfam" id="PF00443">
    <property type="entry name" value="UCH"/>
    <property type="match status" value="1"/>
</dbReference>
<dbReference type="PROSITE" id="PS50235">
    <property type="entry name" value="USP_3"/>
    <property type="match status" value="1"/>
</dbReference>
<dbReference type="GO" id="GO:0006508">
    <property type="term" value="P:proteolysis"/>
    <property type="evidence" value="ECO:0007669"/>
    <property type="project" value="UniProtKB-KW"/>
</dbReference>
<evidence type="ECO:0000256" key="8">
    <source>
        <dbReference type="SAM" id="MobiDB-lite"/>
    </source>
</evidence>
<dbReference type="CDD" id="cd02674">
    <property type="entry name" value="Peptidase_C19R"/>
    <property type="match status" value="1"/>
</dbReference>
<accession>A0A7H9B617</accession>
<proteinExistence type="inferred from homology"/>
<dbReference type="SUPFAM" id="SSF54001">
    <property type="entry name" value="Cysteine proteinases"/>
    <property type="match status" value="1"/>
</dbReference>
<feature type="region of interest" description="Disordered" evidence="8">
    <location>
        <begin position="500"/>
        <end position="543"/>
    </location>
</feature>
<dbReference type="PROSITE" id="PS00972">
    <property type="entry name" value="USP_1"/>
    <property type="match status" value="1"/>
</dbReference>
<dbReference type="GO" id="GO:0004843">
    <property type="term" value="F:cysteine-type deubiquitinase activity"/>
    <property type="evidence" value="ECO:0007669"/>
    <property type="project" value="UniProtKB-EC"/>
</dbReference>
<keyword evidence="6" id="KW-0378">Hydrolase</keyword>
<evidence type="ECO:0000313" key="12">
    <source>
        <dbReference type="Proteomes" id="UP000509704"/>
    </source>
</evidence>